<dbReference type="InterPro" id="IPR045338">
    <property type="entry name" value="DUF6535"/>
</dbReference>
<feature type="non-terminal residue" evidence="3">
    <location>
        <position position="165"/>
    </location>
</feature>
<dbReference type="Pfam" id="PF20153">
    <property type="entry name" value="DUF6535"/>
    <property type="match status" value="1"/>
</dbReference>
<dbReference type="EMBL" id="MU157829">
    <property type="protein sequence ID" value="KAF9533302.1"/>
    <property type="molecule type" value="Genomic_DNA"/>
</dbReference>
<name>A0A9P6EQI7_9AGAR</name>
<reference evidence="3" key="1">
    <citation type="submission" date="2020-11" db="EMBL/GenBank/DDBJ databases">
        <authorList>
            <consortium name="DOE Joint Genome Institute"/>
            <person name="Ahrendt S."/>
            <person name="Riley R."/>
            <person name="Andreopoulos W."/>
            <person name="Labutti K."/>
            <person name="Pangilinan J."/>
            <person name="Ruiz-Duenas F.J."/>
            <person name="Barrasa J.M."/>
            <person name="Sanchez-Garcia M."/>
            <person name="Camarero S."/>
            <person name="Miyauchi S."/>
            <person name="Serrano A."/>
            <person name="Linde D."/>
            <person name="Babiker R."/>
            <person name="Drula E."/>
            <person name="Ayuso-Fernandez I."/>
            <person name="Pacheco R."/>
            <person name="Padilla G."/>
            <person name="Ferreira P."/>
            <person name="Barriuso J."/>
            <person name="Kellner H."/>
            <person name="Castanera R."/>
            <person name="Alfaro M."/>
            <person name="Ramirez L."/>
            <person name="Pisabarro A.G."/>
            <person name="Kuo A."/>
            <person name="Tritt A."/>
            <person name="Lipzen A."/>
            <person name="He G."/>
            <person name="Yan M."/>
            <person name="Ng V."/>
            <person name="Cullen D."/>
            <person name="Martin F."/>
            <person name="Rosso M.-N."/>
            <person name="Henrissat B."/>
            <person name="Hibbett D."/>
            <person name="Martinez A.T."/>
            <person name="Grigoriev I.V."/>
        </authorList>
    </citation>
    <scope>NUCLEOTIDE SEQUENCE</scope>
    <source>
        <strain evidence="3">CBS 506.95</strain>
    </source>
</reference>
<feature type="domain" description="DUF6535" evidence="2">
    <location>
        <begin position="38"/>
        <end position="162"/>
    </location>
</feature>
<gene>
    <name evidence="3" type="ORF">CPB83DRAFT_758299</name>
</gene>
<feature type="transmembrane region" description="Helical" evidence="1">
    <location>
        <begin position="134"/>
        <end position="157"/>
    </location>
</feature>
<keyword evidence="4" id="KW-1185">Reference proteome</keyword>
<keyword evidence="1" id="KW-1133">Transmembrane helix</keyword>
<evidence type="ECO:0000313" key="4">
    <source>
        <dbReference type="Proteomes" id="UP000807306"/>
    </source>
</evidence>
<evidence type="ECO:0000256" key="1">
    <source>
        <dbReference type="SAM" id="Phobius"/>
    </source>
</evidence>
<dbReference type="Proteomes" id="UP000807306">
    <property type="component" value="Unassembled WGS sequence"/>
</dbReference>
<dbReference type="AlphaFoldDB" id="A0A9P6EQI7"/>
<keyword evidence="1" id="KW-0472">Membrane</keyword>
<organism evidence="3 4">
    <name type="scientific">Crepidotus variabilis</name>
    <dbReference type="NCBI Taxonomy" id="179855"/>
    <lineage>
        <taxon>Eukaryota</taxon>
        <taxon>Fungi</taxon>
        <taxon>Dikarya</taxon>
        <taxon>Basidiomycota</taxon>
        <taxon>Agaricomycotina</taxon>
        <taxon>Agaricomycetes</taxon>
        <taxon>Agaricomycetidae</taxon>
        <taxon>Agaricales</taxon>
        <taxon>Agaricineae</taxon>
        <taxon>Crepidotaceae</taxon>
        <taxon>Crepidotus</taxon>
    </lineage>
</organism>
<sequence>MDYEKSVSDETFTVPFPGLGPAISGSYIASDEVGQEKWGVVVDHLTAKEKERCEIWKDEVTNILIFAGLFSAVVTAFILESYQSLQDNPSEILLSRIAGSLEYVANTTAGIPAMLPATAHITSSPSSANKLVTALWFMSLILSLASALIGLVALQWLREHLRPST</sequence>
<comment type="caution">
    <text evidence="3">The sequence shown here is derived from an EMBL/GenBank/DDBJ whole genome shotgun (WGS) entry which is preliminary data.</text>
</comment>
<protein>
    <recommendedName>
        <fullName evidence="2">DUF6535 domain-containing protein</fullName>
    </recommendedName>
</protein>
<accession>A0A9P6EQI7</accession>
<feature type="transmembrane region" description="Helical" evidence="1">
    <location>
        <begin position="60"/>
        <end position="79"/>
    </location>
</feature>
<evidence type="ECO:0000313" key="3">
    <source>
        <dbReference type="EMBL" id="KAF9533302.1"/>
    </source>
</evidence>
<keyword evidence="1" id="KW-0812">Transmembrane</keyword>
<dbReference type="OrthoDB" id="3221808at2759"/>
<evidence type="ECO:0000259" key="2">
    <source>
        <dbReference type="Pfam" id="PF20153"/>
    </source>
</evidence>
<proteinExistence type="predicted"/>